<dbReference type="EMBL" id="CP007389">
    <property type="protein sequence ID" value="APT74805.1"/>
    <property type="molecule type" value="Genomic_DNA"/>
</dbReference>
<protein>
    <submittedName>
        <fullName evidence="1">Uncharacterized protein</fullName>
    </submittedName>
</protein>
<organism evidence="1 2">
    <name type="scientific">Thermosipho melanesiensis</name>
    <dbReference type="NCBI Taxonomy" id="46541"/>
    <lineage>
        <taxon>Bacteria</taxon>
        <taxon>Thermotogati</taxon>
        <taxon>Thermotogota</taxon>
        <taxon>Thermotogae</taxon>
        <taxon>Thermotogales</taxon>
        <taxon>Fervidobacteriaceae</taxon>
        <taxon>Thermosipho</taxon>
    </lineage>
</organism>
<evidence type="ECO:0000313" key="2">
    <source>
        <dbReference type="Proteomes" id="UP000185490"/>
    </source>
</evidence>
<name>A0ABM6GH63_9BACT</name>
<keyword evidence="2" id="KW-1185">Reference proteome</keyword>
<evidence type="ECO:0000313" key="1">
    <source>
        <dbReference type="EMBL" id="APT74805.1"/>
    </source>
</evidence>
<proteinExistence type="predicted"/>
<reference evidence="1 2" key="1">
    <citation type="submission" date="2014-02" db="EMBL/GenBank/DDBJ databases">
        <title>Diversity of Thermotogales isolates from hydrothermal vents.</title>
        <authorList>
            <person name="Haverkamp T.H.A."/>
            <person name="Lossouarn J."/>
            <person name="Geslin C."/>
            <person name="Nesbo C.L."/>
        </authorList>
    </citation>
    <scope>NUCLEOTIDE SEQUENCE [LARGE SCALE GENOMIC DNA]</scope>
    <source>
        <strain evidence="1 2">431</strain>
    </source>
</reference>
<accession>A0ABM6GH63</accession>
<sequence length="61" mass="7248">MTPAKVELLTGSELAKDRPWFVGIFESMNYAISRLRIENYVFILERCPLLERLFKQLSYFC</sequence>
<dbReference type="Proteomes" id="UP000185490">
    <property type="component" value="Chromosome"/>
</dbReference>
<gene>
    <name evidence="1" type="ORF">BW47_01925</name>
</gene>